<dbReference type="InParanoid" id="H0EJP2"/>
<comment type="caution">
    <text evidence="2">The sequence shown here is derived from an EMBL/GenBank/DDBJ whole genome shotgun (WGS) entry which is preliminary data.</text>
</comment>
<organism evidence="2 3">
    <name type="scientific">Glarea lozoyensis (strain ATCC 74030 / MF5533)</name>
    <dbReference type="NCBI Taxonomy" id="1104152"/>
    <lineage>
        <taxon>Eukaryota</taxon>
        <taxon>Fungi</taxon>
        <taxon>Dikarya</taxon>
        <taxon>Ascomycota</taxon>
        <taxon>Pezizomycotina</taxon>
        <taxon>Leotiomycetes</taxon>
        <taxon>Helotiales</taxon>
        <taxon>Helotiaceae</taxon>
        <taxon>Glarea</taxon>
    </lineage>
</organism>
<dbReference type="HOGENOM" id="CLU_553265_0_0_1"/>
<gene>
    <name evidence="2" type="ORF">M7I_2772</name>
</gene>
<protein>
    <submittedName>
        <fullName evidence="2">Uncharacterized protein</fullName>
    </submittedName>
</protein>
<sequence length="493" mass="54595">MSRFNPAHSTYVKKPAHPESPSPSPFGRRNPFGVGRAATAFGNRVRREAEAARPPPSPQYAKYDYSSDHSESSDYTTELNYGRRGSDGRPPLSPQYAAAAARNNNASHHSDISEFSLSSAEASPAQSPEPSPQPSPELSPQPSPARQRTEFDSLPPLSPGEYSRPQSPIGSDLGSEIYSRPQSPVSDAGSEALPHIIINHEKLAAFRDWKPSATPAPISPTPPRINRATKPVWDKASGKYINRHIMLPAPVLPTAAEDMERIRIEAGYDSDDDFFDTKEELLQQAVRGIQKTDKGLKSLIEKPASNTEVIKPAPWKIEAVKHTPAPVIEEIRTSAISQLPQTPTQTKVTIEQATPPPAPFLSDEDWHSFNITVKVPRIRKKQNGQNKDGWKFTWFGIIISIFVAWYFAETAVCEFHCKPFQSTTGNNWYPGMPTFGLALPYKLDTWTGEVVSRTWHKVDRSLGPRSYPHQHRPTPVANASVRKESKQYAGVIG</sequence>
<reference evidence="2 3" key="1">
    <citation type="journal article" date="2012" name="Eukaryot. Cell">
        <title>Genome sequence of the fungus Glarea lozoyensis: the first genome sequence of a species from the Helotiaceae family.</title>
        <authorList>
            <person name="Youssar L."/>
            <person name="Gruening B.A."/>
            <person name="Erxleben A."/>
            <person name="Guenther S."/>
            <person name="Huettel W."/>
        </authorList>
    </citation>
    <scope>NUCLEOTIDE SEQUENCE [LARGE SCALE GENOMIC DNA]</scope>
    <source>
        <strain evidence="3">ATCC 74030 / MF5533</strain>
    </source>
</reference>
<evidence type="ECO:0000256" key="1">
    <source>
        <dbReference type="SAM" id="MobiDB-lite"/>
    </source>
</evidence>
<name>H0EJP2_GLAL7</name>
<dbReference type="AlphaFoldDB" id="H0EJP2"/>
<feature type="region of interest" description="Disordered" evidence="1">
    <location>
        <begin position="1"/>
        <end position="189"/>
    </location>
</feature>
<feature type="compositionally biased region" description="Low complexity" evidence="1">
    <location>
        <begin position="116"/>
        <end position="126"/>
    </location>
</feature>
<dbReference type="Proteomes" id="UP000005446">
    <property type="component" value="Unassembled WGS sequence"/>
</dbReference>
<feature type="compositionally biased region" description="Low complexity" evidence="1">
    <location>
        <begin position="97"/>
        <end position="106"/>
    </location>
</feature>
<proteinExistence type="predicted"/>
<evidence type="ECO:0000313" key="2">
    <source>
        <dbReference type="EMBL" id="EHL01303.1"/>
    </source>
</evidence>
<evidence type="ECO:0000313" key="3">
    <source>
        <dbReference type="Proteomes" id="UP000005446"/>
    </source>
</evidence>
<feature type="compositionally biased region" description="Pro residues" evidence="1">
    <location>
        <begin position="127"/>
        <end position="143"/>
    </location>
</feature>
<keyword evidence="3" id="KW-1185">Reference proteome</keyword>
<accession>H0EJP2</accession>
<dbReference type="OrthoDB" id="3439035at2759"/>
<dbReference type="EMBL" id="AGUE01000056">
    <property type="protein sequence ID" value="EHL01303.1"/>
    <property type="molecule type" value="Genomic_DNA"/>
</dbReference>